<evidence type="ECO:0000313" key="2">
    <source>
        <dbReference type="Proteomes" id="UP000569329"/>
    </source>
</evidence>
<accession>A0A839E5R3</accession>
<gene>
    <name evidence="1" type="ORF">FHX42_003604</name>
</gene>
<protein>
    <submittedName>
        <fullName evidence="1">Beta-phosphoglucomutase-like phosphatase (HAD superfamily)</fullName>
    </submittedName>
</protein>
<keyword evidence="2" id="KW-1185">Reference proteome</keyword>
<dbReference type="EMBL" id="JACGWZ010000005">
    <property type="protein sequence ID" value="MBA8826228.1"/>
    <property type="molecule type" value="Genomic_DNA"/>
</dbReference>
<dbReference type="InterPro" id="IPR036412">
    <property type="entry name" value="HAD-like_sf"/>
</dbReference>
<comment type="caution">
    <text evidence="1">The sequence shown here is derived from an EMBL/GenBank/DDBJ whole genome shotgun (WGS) entry which is preliminary data.</text>
</comment>
<sequence>MTGPVRGVLLDFDGVISGNATGLLFGATHAFIDRRAPMPEECLLPLFKQITAFPMREALTMMLSGIGMGDEFPALAAELGGLREFGGRSPELSEGFTEFLGGCAEREIPVLVCSTMDRDTVRRALLDPYFTADDFLPLRSRSKAAPATYVDALAEVGVDEVEGWTLVDDSPFALRAAKLAGLRTVMVTNEVFTEEDARPHRRFVDECAGSLPEVAALLGIADGGPHE</sequence>
<reference evidence="1 2" key="1">
    <citation type="submission" date="2020-07" db="EMBL/GenBank/DDBJ databases">
        <title>Sequencing the genomes of 1000 actinobacteria strains.</title>
        <authorList>
            <person name="Klenk H.-P."/>
        </authorList>
    </citation>
    <scope>NUCLEOTIDE SEQUENCE [LARGE SCALE GENOMIC DNA]</scope>
    <source>
        <strain evidence="1 2">DSM 45975</strain>
    </source>
</reference>
<dbReference type="InterPro" id="IPR023214">
    <property type="entry name" value="HAD_sf"/>
</dbReference>
<dbReference type="RefSeq" id="WP_182545484.1">
    <property type="nucleotide sequence ID" value="NZ_JACGWZ010000005.1"/>
</dbReference>
<name>A0A839E5R3_9PSEU</name>
<dbReference type="Proteomes" id="UP000569329">
    <property type="component" value="Unassembled WGS sequence"/>
</dbReference>
<proteinExistence type="predicted"/>
<dbReference type="Gene3D" id="1.10.150.240">
    <property type="entry name" value="Putative phosphatase, domain 2"/>
    <property type="match status" value="1"/>
</dbReference>
<organism evidence="1 2">
    <name type="scientific">Halosaccharopolyspora lacisalsi</name>
    <dbReference type="NCBI Taxonomy" id="1000566"/>
    <lineage>
        <taxon>Bacteria</taxon>
        <taxon>Bacillati</taxon>
        <taxon>Actinomycetota</taxon>
        <taxon>Actinomycetes</taxon>
        <taxon>Pseudonocardiales</taxon>
        <taxon>Pseudonocardiaceae</taxon>
        <taxon>Halosaccharopolyspora</taxon>
    </lineage>
</organism>
<dbReference type="InterPro" id="IPR023198">
    <property type="entry name" value="PGP-like_dom2"/>
</dbReference>
<dbReference type="AlphaFoldDB" id="A0A839E5R3"/>
<evidence type="ECO:0000313" key="1">
    <source>
        <dbReference type="EMBL" id="MBA8826228.1"/>
    </source>
</evidence>
<dbReference type="Gene3D" id="3.40.50.1000">
    <property type="entry name" value="HAD superfamily/HAD-like"/>
    <property type="match status" value="1"/>
</dbReference>
<dbReference type="SUPFAM" id="SSF56784">
    <property type="entry name" value="HAD-like"/>
    <property type="match status" value="1"/>
</dbReference>